<feature type="chain" id="PRO_5037835455" description="Lipoprotein" evidence="2">
    <location>
        <begin position="21"/>
        <end position="178"/>
    </location>
</feature>
<accession>A0A967AZY8</accession>
<proteinExistence type="predicted"/>
<dbReference type="EMBL" id="JAAOIV010000004">
    <property type="protein sequence ID" value="NHN55522.1"/>
    <property type="molecule type" value="Genomic_DNA"/>
</dbReference>
<dbReference type="Proteomes" id="UP000744769">
    <property type="component" value="Unassembled WGS sequence"/>
</dbReference>
<evidence type="ECO:0000313" key="4">
    <source>
        <dbReference type="Proteomes" id="UP000744769"/>
    </source>
</evidence>
<sequence length="178" mass="17873">MNRSRLRRSPLPAVALAAVAATGLSGCMYFSPQQTTKPYIPADGNIASVGPVQLTNVLVVTSGKGADGKLQGLATNTSNKPVQLKVQPQGGAATTLTVPAMTSVRLDGKTNGNDTATVPAVSVAKVPVVPGKEMTITFTITSSGSSNPVGVPVLLDQPPYGTATPSGQSSSAEGGKEG</sequence>
<feature type="signal peptide" evidence="2">
    <location>
        <begin position="1"/>
        <end position="20"/>
    </location>
</feature>
<evidence type="ECO:0000256" key="2">
    <source>
        <dbReference type="SAM" id="SignalP"/>
    </source>
</evidence>
<evidence type="ECO:0000256" key="1">
    <source>
        <dbReference type="SAM" id="MobiDB-lite"/>
    </source>
</evidence>
<dbReference type="PROSITE" id="PS51257">
    <property type="entry name" value="PROKAR_LIPOPROTEIN"/>
    <property type="match status" value="1"/>
</dbReference>
<comment type="caution">
    <text evidence="3">The sequence shown here is derived from an EMBL/GenBank/DDBJ whole genome shotgun (WGS) entry which is preliminary data.</text>
</comment>
<dbReference type="RefSeq" id="WP_166195218.1">
    <property type="nucleotide sequence ID" value="NZ_JAAOIV010000004.1"/>
</dbReference>
<name>A0A967AZY8_9MICO</name>
<feature type="region of interest" description="Disordered" evidence="1">
    <location>
        <begin position="155"/>
        <end position="178"/>
    </location>
</feature>
<keyword evidence="2" id="KW-0732">Signal</keyword>
<feature type="compositionally biased region" description="Polar residues" evidence="1">
    <location>
        <begin position="163"/>
        <end position="172"/>
    </location>
</feature>
<evidence type="ECO:0008006" key="5">
    <source>
        <dbReference type="Google" id="ProtNLM"/>
    </source>
</evidence>
<dbReference type="AlphaFoldDB" id="A0A967AZY8"/>
<reference evidence="3" key="1">
    <citation type="submission" date="2020-03" db="EMBL/GenBank/DDBJ databases">
        <title>Draft sequencing of Calidifontibacter sp. DB0510.</title>
        <authorList>
            <person name="Kim D.-U."/>
        </authorList>
    </citation>
    <scope>NUCLEOTIDE SEQUENCE</scope>
    <source>
        <strain evidence="3">DB0510</strain>
    </source>
</reference>
<protein>
    <recommendedName>
        <fullName evidence="5">Lipoprotein</fullName>
    </recommendedName>
</protein>
<keyword evidence="4" id="KW-1185">Reference proteome</keyword>
<organism evidence="3 4">
    <name type="scientific">Metallococcus carri</name>
    <dbReference type="NCBI Taxonomy" id="1656884"/>
    <lineage>
        <taxon>Bacteria</taxon>
        <taxon>Bacillati</taxon>
        <taxon>Actinomycetota</taxon>
        <taxon>Actinomycetes</taxon>
        <taxon>Micrococcales</taxon>
        <taxon>Dermacoccaceae</taxon>
        <taxon>Metallococcus</taxon>
    </lineage>
</organism>
<gene>
    <name evidence="3" type="ORF">G9U51_06975</name>
</gene>
<evidence type="ECO:0000313" key="3">
    <source>
        <dbReference type="EMBL" id="NHN55522.1"/>
    </source>
</evidence>